<dbReference type="EMBL" id="JAFCJH010000102">
    <property type="protein sequence ID" value="MBR0801732.1"/>
    <property type="molecule type" value="Genomic_DNA"/>
</dbReference>
<keyword evidence="2" id="KW-1185">Reference proteome</keyword>
<evidence type="ECO:0008006" key="3">
    <source>
        <dbReference type="Google" id="ProtNLM"/>
    </source>
</evidence>
<organism evidence="1 2">
    <name type="scientific">Bradyrhizobium jicamae</name>
    <dbReference type="NCBI Taxonomy" id="280332"/>
    <lineage>
        <taxon>Bacteria</taxon>
        <taxon>Pseudomonadati</taxon>
        <taxon>Pseudomonadota</taxon>
        <taxon>Alphaproteobacteria</taxon>
        <taxon>Hyphomicrobiales</taxon>
        <taxon>Nitrobacteraceae</taxon>
        <taxon>Bradyrhizobium</taxon>
    </lineage>
</organism>
<evidence type="ECO:0000313" key="1">
    <source>
        <dbReference type="EMBL" id="MBR0801732.1"/>
    </source>
</evidence>
<gene>
    <name evidence="1" type="ORF">JQ615_41045</name>
</gene>
<comment type="caution">
    <text evidence="1">The sequence shown here is derived from an EMBL/GenBank/DDBJ whole genome shotgun (WGS) entry which is preliminary data.</text>
</comment>
<proteinExistence type="predicted"/>
<protein>
    <recommendedName>
        <fullName evidence="3">Transcriptional regulator</fullName>
    </recommendedName>
</protein>
<dbReference type="Proteomes" id="UP001315278">
    <property type="component" value="Unassembled WGS sequence"/>
</dbReference>
<evidence type="ECO:0000313" key="2">
    <source>
        <dbReference type="Proteomes" id="UP001315278"/>
    </source>
</evidence>
<sequence length="207" mass="22816">MFSLKSYVPTLAQYLNLSPDALYERQRSLIRAGLLVAVQGRGPGSGVKISVPAVGILILSVLATESLSEIDSVVRRLGTARANKKSCPLTGSVEFGQALEIVLAQMNMARRIAWIKVIRPAQHAELVFGSANRKNIDSSSFGDSGRAHDFQMTIEAQLPGFAVWCIADDLNDLVDGKSLNAIEQRVTQMRSDPTERWLRFFKGERRN</sequence>
<accession>A0ABS5FY73</accession>
<name>A0ABS5FY73_9BRAD</name>
<reference evidence="2" key="1">
    <citation type="journal article" date="2021" name="ISME J.">
        <title>Evolutionary origin and ecological implication of a unique nif island in free-living Bradyrhizobium lineages.</title>
        <authorList>
            <person name="Tao J."/>
        </authorList>
    </citation>
    <scope>NUCLEOTIDE SEQUENCE [LARGE SCALE GENOMIC DNA]</scope>
    <source>
        <strain evidence="2">SZCCT0434</strain>
    </source>
</reference>
<dbReference type="RefSeq" id="WP_212495656.1">
    <property type="nucleotide sequence ID" value="NZ_JAFCJH010000102.1"/>
</dbReference>